<dbReference type="Proteomes" id="UP001607302">
    <property type="component" value="Unassembled WGS sequence"/>
</dbReference>
<evidence type="ECO:0000313" key="1">
    <source>
        <dbReference type="EMBL" id="KAL2711900.1"/>
    </source>
</evidence>
<proteinExistence type="predicted"/>
<evidence type="ECO:0000313" key="2">
    <source>
        <dbReference type="Proteomes" id="UP001607302"/>
    </source>
</evidence>
<comment type="caution">
    <text evidence="1">The sequence shown here is derived from an EMBL/GenBank/DDBJ whole genome shotgun (WGS) entry which is preliminary data.</text>
</comment>
<reference evidence="1 2" key="1">
    <citation type="journal article" date="2024" name="Ann. Entomol. Soc. Am.">
        <title>Genomic analyses of the southern and eastern yellowjacket wasps (Hymenoptera: Vespidae) reveal evolutionary signatures of social life.</title>
        <authorList>
            <person name="Catto M.A."/>
            <person name="Caine P.B."/>
            <person name="Orr S.E."/>
            <person name="Hunt B.G."/>
            <person name="Goodisman M.A.D."/>
        </authorList>
    </citation>
    <scope>NUCLEOTIDE SEQUENCE [LARGE SCALE GENOMIC DNA]</scope>
    <source>
        <strain evidence="1">233</strain>
        <tissue evidence="1">Head and thorax</tissue>
    </source>
</reference>
<keyword evidence="2" id="KW-1185">Reference proteome</keyword>
<gene>
    <name evidence="1" type="ORF">V1478_018921</name>
</gene>
<dbReference type="EMBL" id="JAUDFV010000173">
    <property type="protein sequence ID" value="KAL2711900.1"/>
    <property type="molecule type" value="Genomic_DNA"/>
</dbReference>
<dbReference type="AlphaFoldDB" id="A0ABD1ZU68"/>
<sequence length="166" mass="19750">MIPRKYLQKFFCNIEWFSMEFTFKWILLNLKLNNICIKCSLLHVDYFCIRQGMLKEKNMIPTSRNLCKSIYRCMWKSLKSKLIITGSADFTLHNNTITNDVNIENKDTAEIVIEILAYSDIKDIKVDIGKEIQKKTLEKRPFFFLYTQFSNILKSEKSFFRTSTEI</sequence>
<accession>A0ABD1ZU68</accession>
<protein>
    <submittedName>
        <fullName evidence="1">Gem-associated protein 5-like</fullName>
    </submittedName>
</protein>
<organism evidence="1 2">
    <name type="scientific">Vespula squamosa</name>
    <name type="common">Southern yellow jacket</name>
    <name type="synonym">Wasp</name>
    <dbReference type="NCBI Taxonomy" id="30214"/>
    <lineage>
        <taxon>Eukaryota</taxon>
        <taxon>Metazoa</taxon>
        <taxon>Ecdysozoa</taxon>
        <taxon>Arthropoda</taxon>
        <taxon>Hexapoda</taxon>
        <taxon>Insecta</taxon>
        <taxon>Pterygota</taxon>
        <taxon>Neoptera</taxon>
        <taxon>Endopterygota</taxon>
        <taxon>Hymenoptera</taxon>
        <taxon>Apocrita</taxon>
        <taxon>Aculeata</taxon>
        <taxon>Vespoidea</taxon>
        <taxon>Vespidae</taxon>
        <taxon>Vespinae</taxon>
        <taxon>Vespula</taxon>
    </lineage>
</organism>
<name>A0ABD1ZU68_VESSQ</name>